<dbReference type="PROSITE" id="PS00105">
    <property type="entry name" value="AA_TRANSFER_CLASS_1"/>
    <property type="match status" value="1"/>
</dbReference>
<dbReference type="Gene3D" id="3.90.1150.10">
    <property type="entry name" value="Aspartate Aminotransferase, domain 1"/>
    <property type="match status" value="1"/>
</dbReference>
<evidence type="ECO:0000256" key="4">
    <source>
        <dbReference type="ARBA" id="ARBA00022679"/>
    </source>
</evidence>
<comment type="similarity">
    <text evidence="2 6">Belongs to the class-I pyridoxal-phosphate-dependent aminotransferase family.</text>
</comment>
<dbReference type="InterPro" id="IPR004839">
    <property type="entry name" value="Aminotransferase_I/II_large"/>
</dbReference>
<evidence type="ECO:0000256" key="6">
    <source>
        <dbReference type="RuleBase" id="RU000481"/>
    </source>
</evidence>
<dbReference type="RefSeq" id="WP_033162635.1">
    <property type="nucleotide sequence ID" value="NZ_CACWHD010000078.1"/>
</dbReference>
<dbReference type="Pfam" id="PF00155">
    <property type="entry name" value="Aminotran_1_2"/>
    <property type="match status" value="1"/>
</dbReference>
<dbReference type="Gene3D" id="3.40.640.10">
    <property type="entry name" value="Type I PLP-dependent aspartate aminotransferase-like (Major domain)"/>
    <property type="match status" value="1"/>
</dbReference>
<dbReference type="CDD" id="cd00609">
    <property type="entry name" value="AAT_like"/>
    <property type="match status" value="1"/>
</dbReference>
<dbReference type="InterPro" id="IPR015422">
    <property type="entry name" value="PyrdxlP-dep_Trfase_small"/>
</dbReference>
<accession>A0A1H6R4S9</accession>
<evidence type="ECO:0000256" key="5">
    <source>
        <dbReference type="ARBA" id="ARBA00022898"/>
    </source>
</evidence>
<dbReference type="PANTHER" id="PTHR46383:SF3">
    <property type="entry name" value="ASPARTATE AMINOTRANSFERASE-RELATED"/>
    <property type="match status" value="1"/>
</dbReference>
<keyword evidence="9" id="KW-1185">Reference proteome</keyword>
<evidence type="ECO:0000259" key="7">
    <source>
        <dbReference type="Pfam" id="PF00155"/>
    </source>
</evidence>
<keyword evidence="3 6" id="KW-0032">Aminotransferase</keyword>
<organism evidence="8 9">
    <name type="scientific">Sharpea azabuensis</name>
    <dbReference type="NCBI Taxonomy" id="322505"/>
    <lineage>
        <taxon>Bacteria</taxon>
        <taxon>Bacillati</taxon>
        <taxon>Bacillota</taxon>
        <taxon>Erysipelotrichia</taxon>
        <taxon>Erysipelotrichales</taxon>
        <taxon>Coprobacillaceae</taxon>
        <taxon>Sharpea</taxon>
    </lineage>
</organism>
<dbReference type="GeneID" id="54120036"/>
<evidence type="ECO:0000313" key="8">
    <source>
        <dbReference type="EMBL" id="SEI50743.1"/>
    </source>
</evidence>
<protein>
    <recommendedName>
        <fullName evidence="6">Aminotransferase</fullName>
        <ecNumber evidence="6">2.6.1.-</ecNumber>
    </recommendedName>
</protein>
<dbReference type="GO" id="GO:0008483">
    <property type="term" value="F:transaminase activity"/>
    <property type="evidence" value="ECO:0007669"/>
    <property type="project" value="UniProtKB-KW"/>
</dbReference>
<dbReference type="Proteomes" id="UP000183028">
    <property type="component" value="Unassembled WGS sequence"/>
</dbReference>
<sequence length="391" mass="43957">MNIKDKVSQRIINIKPSGIRKFSDYARTFDDVISLGVGEPDYDTPKDICDQAIKAVQDGKTHYTANRGLLALRQAICHYYKERYGVEYDANKNVIVTTGSSEGIDLAIRTLIDPGDEIIIPNPGYVAYESAIRAANGKMVFLPLDEEHQFKIQPEILEATITKQTKVLLMNYPNNPTGAMMTKEELAQLVPIIKKHELIVISDEIYSELSYDHDYCSLASFNEIKDQVITINGFSKAFAMTGWRVGYLLAHEDLTDEIVKIHQFGAICANTPAQYGALAGLKSCENDVVNMRDDYRRRRNFLVARLNEIGLPTFMPEGAFYTFSNITSTHLSSYDFCVELVKKERIALTPGSAFGSGGEGYVRISYAYSLDELKKATDKIEHFMKTFKSID</sequence>
<comment type="cofactor">
    <cofactor evidence="1 6">
        <name>pyridoxal 5'-phosphate</name>
        <dbReference type="ChEBI" id="CHEBI:597326"/>
    </cofactor>
</comment>
<proteinExistence type="inferred from homology"/>
<dbReference type="eggNOG" id="COG0436">
    <property type="taxonomic scope" value="Bacteria"/>
</dbReference>
<evidence type="ECO:0000256" key="1">
    <source>
        <dbReference type="ARBA" id="ARBA00001933"/>
    </source>
</evidence>
<dbReference type="InterPro" id="IPR015421">
    <property type="entry name" value="PyrdxlP-dep_Trfase_major"/>
</dbReference>
<evidence type="ECO:0000256" key="3">
    <source>
        <dbReference type="ARBA" id="ARBA00022576"/>
    </source>
</evidence>
<dbReference type="InterPro" id="IPR050596">
    <property type="entry name" value="AspAT/PAT-like"/>
</dbReference>
<dbReference type="PANTHER" id="PTHR46383">
    <property type="entry name" value="ASPARTATE AMINOTRANSFERASE"/>
    <property type="match status" value="1"/>
</dbReference>
<dbReference type="EMBL" id="FNYK01000007">
    <property type="protein sequence ID" value="SEI50743.1"/>
    <property type="molecule type" value="Genomic_DNA"/>
</dbReference>
<feature type="domain" description="Aminotransferase class I/classII large" evidence="7">
    <location>
        <begin position="31"/>
        <end position="380"/>
    </location>
</feature>
<dbReference type="AlphaFoldDB" id="A0A1H6R4S9"/>
<dbReference type="GO" id="GO:0006520">
    <property type="term" value="P:amino acid metabolic process"/>
    <property type="evidence" value="ECO:0007669"/>
    <property type="project" value="InterPro"/>
</dbReference>
<keyword evidence="5" id="KW-0663">Pyridoxal phosphate</keyword>
<dbReference type="STRING" id="322505.SAMN04487836_10268"/>
<evidence type="ECO:0000256" key="2">
    <source>
        <dbReference type="ARBA" id="ARBA00007441"/>
    </source>
</evidence>
<evidence type="ECO:0000313" key="9">
    <source>
        <dbReference type="Proteomes" id="UP000183028"/>
    </source>
</evidence>
<dbReference type="EC" id="2.6.1.-" evidence="6"/>
<gene>
    <name evidence="8" type="ORF">SAMN04487834_10072</name>
</gene>
<reference evidence="9" key="1">
    <citation type="submission" date="2016-10" db="EMBL/GenBank/DDBJ databases">
        <authorList>
            <person name="Varghese N."/>
        </authorList>
    </citation>
    <scope>NUCLEOTIDE SEQUENCE [LARGE SCALE GENOMIC DNA]</scope>
    <source>
        <strain evidence="9">DSM 20406</strain>
    </source>
</reference>
<dbReference type="SUPFAM" id="SSF53383">
    <property type="entry name" value="PLP-dependent transferases"/>
    <property type="match status" value="1"/>
</dbReference>
<dbReference type="OrthoDB" id="9802328at2"/>
<dbReference type="InterPro" id="IPR004838">
    <property type="entry name" value="NHTrfase_class1_PyrdxlP-BS"/>
</dbReference>
<name>A0A1H6R4S9_9FIRM</name>
<dbReference type="FunFam" id="3.40.640.10:FF:000033">
    <property type="entry name" value="Aspartate aminotransferase"/>
    <property type="match status" value="1"/>
</dbReference>
<keyword evidence="4 6" id="KW-0808">Transferase</keyword>
<dbReference type="GO" id="GO:0030170">
    <property type="term" value="F:pyridoxal phosphate binding"/>
    <property type="evidence" value="ECO:0007669"/>
    <property type="project" value="InterPro"/>
</dbReference>
<dbReference type="InterPro" id="IPR015424">
    <property type="entry name" value="PyrdxlP-dep_Trfase"/>
</dbReference>